<dbReference type="InterPro" id="IPR044859">
    <property type="entry name" value="Allene_oxi_cyc_Dirigent"/>
</dbReference>
<comment type="function">
    <text evidence="4">Dirigent proteins impart stereoselectivity on the phenoxy radical-coupling reaction, yielding optically active lignans from two molecules of coniferyl alcohol in the biosynthesis of lignans, flavonolignans, and alkaloids and thus plays a central role in plant secondary metabolism.</text>
</comment>
<dbReference type="Gene3D" id="2.40.480.10">
    <property type="entry name" value="Allene oxide cyclase-like"/>
    <property type="match status" value="1"/>
</dbReference>
<dbReference type="InterPro" id="IPR004265">
    <property type="entry name" value="Dirigent"/>
</dbReference>
<proteinExistence type="inferred from homology"/>
<reference evidence="6" key="2">
    <citation type="submission" date="2025-08" db="UniProtKB">
        <authorList>
            <consortium name="RefSeq"/>
        </authorList>
    </citation>
    <scope>IDENTIFICATION</scope>
    <source>
        <tissue evidence="6">Leaf</tissue>
    </source>
</reference>
<comment type="subcellular location">
    <subcellularLocation>
        <location evidence="4">Secreted</location>
        <location evidence="4">Extracellular space</location>
        <location evidence="4">Apoplast</location>
    </subcellularLocation>
</comment>
<dbReference type="AlphaFoldDB" id="A0A9R0KDA7"/>
<protein>
    <recommendedName>
        <fullName evidence="4">Dirigent protein</fullName>
    </recommendedName>
</protein>
<evidence type="ECO:0000256" key="1">
    <source>
        <dbReference type="ARBA" id="ARBA00010746"/>
    </source>
</evidence>
<dbReference type="GeneID" id="110805046"/>
<gene>
    <name evidence="6" type="primary">LOC110805046</name>
</gene>
<evidence type="ECO:0000256" key="3">
    <source>
        <dbReference type="ARBA" id="ARBA00022525"/>
    </source>
</evidence>
<dbReference type="KEGG" id="soe:110805046"/>
<dbReference type="RefSeq" id="XP_021866340.2">
    <property type="nucleotide sequence ID" value="XM_022010648.2"/>
</dbReference>
<dbReference type="GO" id="GO:0048046">
    <property type="term" value="C:apoplast"/>
    <property type="evidence" value="ECO:0007669"/>
    <property type="project" value="UniProtKB-SubCell"/>
</dbReference>
<sequence length="196" mass="21093">MPKLIVTIFTFIILTSYFVNVSSSESHGTKSPPTTWANTSPYGSHERKTVLQFYFHDVMTGESPTVALIAQPIGDNNNSAALGFGSLFMADDPLTVSPDPNSNLVGPAQGLYGAASQEGVNLIMGLNYGFVDGVYNGSSVVIFGRNSIMNPVREFPVVGGTGVFRMARGYAVAETYFFNITSRNAIVGYNVTIFHL</sequence>
<keyword evidence="4" id="KW-0732">Signal</keyword>
<dbReference type="GO" id="GO:0009699">
    <property type="term" value="P:phenylpropanoid biosynthetic process"/>
    <property type="evidence" value="ECO:0007669"/>
    <property type="project" value="UniProtKB-ARBA"/>
</dbReference>
<keyword evidence="5" id="KW-1185">Reference proteome</keyword>
<organism evidence="5 6">
    <name type="scientific">Spinacia oleracea</name>
    <name type="common">Spinach</name>
    <dbReference type="NCBI Taxonomy" id="3562"/>
    <lineage>
        <taxon>Eukaryota</taxon>
        <taxon>Viridiplantae</taxon>
        <taxon>Streptophyta</taxon>
        <taxon>Embryophyta</taxon>
        <taxon>Tracheophyta</taxon>
        <taxon>Spermatophyta</taxon>
        <taxon>Magnoliopsida</taxon>
        <taxon>eudicotyledons</taxon>
        <taxon>Gunneridae</taxon>
        <taxon>Pentapetalae</taxon>
        <taxon>Caryophyllales</taxon>
        <taxon>Chenopodiaceae</taxon>
        <taxon>Chenopodioideae</taxon>
        <taxon>Anserineae</taxon>
        <taxon>Spinacia</taxon>
    </lineage>
</organism>
<evidence type="ECO:0000313" key="5">
    <source>
        <dbReference type="Proteomes" id="UP000813463"/>
    </source>
</evidence>
<feature type="signal peptide" evidence="4">
    <location>
        <begin position="1"/>
        <end position="24"/>
    </location>
</feature>
<dbReference type="Proteomes" id="UP000813463">
    <property type="component" value="Chromosome 5"/>
</dbReference>
<comment type="subunit">
    <text evidence="2 4">Homodimer.</text>
</comment>
<comment type="similarity">
    <text evidence="1 4">Belongs to the plant dirigent protein family.</text>
</comment>
<dbReference type="Pfam" id="PF03018">
    <property type="entry name" value="Dirigent"/>
    <property type="match status" value="1"/>
</dbReference>
<accession>A0A9R0KDA7</accession>
<evidence type="ECO:0000256" key="4">
    <source>
        <dbReference type="RuleBase" id="RU363099"/>
    </source>
</evidence>
<evidence type="ECO:0000313" key="6">
    <source>
        <dbReference type="RefSeq" id="XP_021866340.2"/>
    </source>
</evidence>
<name>A0A9R0KDA7_SPIOL</name>
<evidence type="ECO:0000256" key="2">
    <source>
        <dbReference type="ARBA" id="ARBA00011738"/>
    </source>
</evidence>
<reference evidence="5" key="1">
    <citation type="journal article" date="2021" name="Nat. Commun.">
        <title>Genomic analyses provide insights into spinach domestication and the genetic basis of agronomic traits.</title>
        <authorList>
            <person name="Cai X."/>
            <person name="Sun X."/>
            <person name="Xu C."/>
            <person name="Sun H."/>
            <person name="Wang X."/>
            <person name="Ge C."/>
            <person name="Zhang Z."/>
            <person name="Wang Q."/>
            <person name="Fei Z."/>
            <person name="Jiao C."/>
            <person name="Wang Q."/>
        </authorList>
    </citation>
    <scope>NUCLEOTIDE SEQUENCE [LARGE SCALE GENOMIC DNA]</scope>
    <source>
        <strain evidence="5">cv. Varoflay</strain>
    </source>
</reference>
<feature type="chain" id="PRO_5044982465" description="Dirigent protein" evidence="4">
    <location>
        <begin position="25"/>
        <end position="196"/>
    </location>
</feature>
<keyword evidence="4" id="KW-0052">Apoplast</keyword>
<keyword evidence="3 4" id="KW-0964">Secreted</keyword>
<dbReference type="PANTHER" id="PTHR21495">
    <property type="entry name" value="NUCLEOPORIN-RELATED"/>
    <property type="match status" value="1"/>
</dbReference>